<evidence type="ECO:0008006" key="4">
    <source>
        <dbReference type="Google" id="ProtNLM"/>
    </source>
</evidence>
<proteinExistence type="predicted"/>
<sequence>MPPALTLRIQAGTVPAYRLLSVVMLLSGLVAAGCFLGQYLTRGQSGRWAELWQQGFSWAFPAAFLSIVVFMLVPLLGVELHTTAGHVVLAPDTISGPVLEQPVAAVARIESFFSGYRGQGKPKTGAHDGSGNTLTVHVKNQPEPVVYRFLVDSREQRDQLTALLKAWQQAGVKVLSDGLDLV</sequence>
<evidence type="ECO:0000313" key="2">
    <source>
        <dbReference type="EMBL" id="MCB2378102.1"/>
    </source>
</evidence>
<feature type="transmembrane region" description="Helical" evidence="1">
    <location>
        <begin position="16"/>
        <end position="37"/>
    </location>
</feature>
<protein>
    <recommendedName>
        <fullName evidence="4">ABC transporter permease</fullName>
    </recommendedName>
</protein>
<accession>A0ABS8AEG1</accession>
<keyword evidence="1" id="KW-1133">Transmembrane helix</keyword>
<dbReference type="Proteomes" id="UP001165297">
    <property type="component" value="Unassembled WGS sequence"/>
</dbReference>
<keyword evidence="1" id="KW-0812">Transmembrane</keyword>
<feature type="transmembrane region" description="Helical" evidence="1">
    <location>
        <begin position="58"/>
        <end position="77"/>
    </location>
</feature>
<dbReference type="EMBL" id="JAJADQ010000005">
    <property type="protein sequence ID" value="MCB2378102.1"/>
    <property type="molecule type" value="Genomic_DNA"/>
</dbReference>
<comment type="caution">
    <text evidence="2">The sequence shown here is derived from an EMBL/GenBank/DDBJ whole genome shotgun (WGS) entry which is preliminary data.</text>
</comment>
<organism evidence="2 3">
    <name type="scientific">Hymenobacter nitidus</name>
    <dbReference type="NCBI Taxonomy" id="2880929"/>
    <lineage>
        <taxon>Bacteria</taxon>
        <taxon>Pseudomonadati</taxon>
        <taxon>Bacteroidota</taxon>
        <taxon>Cytophagia</taxon>
        <taxon>Cytophagales</taxon>
        <taxon>Hymenobacteraceae</taxon>
        <taxon>Hymenobacter</taxon>
    </lineage>
</organism>
<keyword evidence="3" id="KW-1185">Reference proteome</keyword>
<gene>
    <name evidence="2" type="ORF">LGH70_10945</name>
</gene>
<keyword evidence="1" id="KW-0472">Membrane</keyword>
<evidence type="ECO:0000313" key="3">
    <source>
        <dbReference type="Proteomes" id="UP001165297"/>
    </source>
</evidence>
<name>A0ABS8AEG1_9BACT</name>
<dbReference type="RefSeq" id="WP_226185463.1">
    <property type="nucleotide sequence ID" value="NZ_JAJADQ010000005.1"/>
</dbReference>
<reference evidence="2" key="1">
    <citation type="submission" date="2021-10" db="EMBL/GenBank/DDBJ databases">
        <authorList>
            <person name="Dean J.D."/>
            <person name="Kim M.K."/>
            <person name="Newey C.N."/>
            <person name="Stoker T.S."/>
            <person name="Thompson D.W."/>
            <person name="Grose J.H."/>
        </authorList>
    </citation>
    <scope>NUCLEOTIDE SEQUENCE</scope>
    <source>
        <strain evidence="2">BT635</strain>
    </source>
</reference>
<evidence type="ECO:0000256" key="1">
    <source>
        <dbReference type="SAM" id="Phobius"/>
    </source>
</evidence>